<feature type="binding site" evidence="9">
    <location>
        <position position="117"/>
    </location>
    <ligand>
        <name>(6S)-5,6,7,8-tetrahydrofolate</name>
        <dbReference type="ChEBI" id="CHEBI:57453"/>
    </ligand>
</feature>
<dbReference type="RefSeq" id="WP_145204248.1">
    <property type="nucleotide sequence ID" value="NZ_CP036267.1"/>
</dbReference>
<comment type="catalytic activity">
    <reaction evidence="9">
        <text>(6R)-5,10-methylene-5,6,7,8-tetrahydrofolate + glycine + H2O = (6S)-5,6,7,8-tetrahydrofolate + L-serine</text>
        <dbReference type="Rhea" id="RHEA:15481"/>
        <dbReference type="ChEBI" id="CHEBI:15377"/>
        <dbReference type="ChEBI" id="CHEBI:15636"/>
        <dbReference type="ChEBI" id="CHEBI:33384"/>
        <dbReference type="ChEBI" id="CHEBI:57305"/>
        <dbReference type="ChEBI" id="CHEBI:57453"/>
        <dbReference type="EC" id="2.1.2.1"/>
    </reaction>
</comment>
<dbReference type="UniPathway" id="UPA00193"/>
<gene>
    <name evidence="9 12" type="primary">glyA</name>
    <name evidence="12" type="ORF">Mal48_44260</name>
</gene>
<comment type="function">
    <text evidence="9">Catalyzes the reversible interconversion of serine and glycine with tetrahydrofolate (THF) serving as the one-carbon carrier. This reaction serves as the major source of one-carbon groups required for the biosynthesis of purines, thymidylate, methionine, and other important biomolecules. Also exhibits THF-independent aldolase activity toward beta-hydroxyamino acids, producing glycine and aldehydes, via a retro-aldol mechanism.</text>
</comment>
<dbReference type="SUPFAM" id="SSF53383">
    <property type="entry name" value="PLP-dependent transferases"/>
    <property type="match status" value="1"/>
</dbReference>
<evidence type="ECO:0000256" key="9">
    <source>
        <dbReference type="HAMAP-Rule" id="MF_00051"/>
    </source>
</evidence>
<dbReference type="GO" id="GO:0004372">
    <property type="term" value="F:glycine hydroxymethyltransferase activity"/>
    <property type="evidence" value="ECO:0007669"/>
    <property type="project" value="UniProtKB-UniRule"/>
</dbReference>
<feature type="site" description="Plays an important role in substrate specificity" evidence="9">
    <location>
        <position position="225"/>
    </location>
</feature>
<dbReference type="InterPro" id="IPR039429">
    <property type="entry name" value="SHMT-like_dom"/>
</dbReference>
<dbReference type="Gene3D" id="3.40.640.10">
    <property type="entry name" value="Type I PLP-dependent aspartate aminotransferase-like (Major domain)"/>
    <property type="match status" value="1"/>
</dbReference>
<keyword evidence="7 9" id="KW-0808">Transferase</keyword>
<dbReference type="EC" id="2.1.2.1" evidence="9"/>
<keyword evidence="9" id="KW-0028">Amino-acid biosynthesis</keyword>
<evidence type="ECO:0000256" key="7">
    <source>
        <dbReference type="ARBA" id="ARBA00022679"/>
    </source>
</evidence>
<dbReference type="EMBL" id="CP036267">
    <property type="protein sequence ID" value="QDT35151.1"/>
    <property type="molecule type" value="Genomic_DNA"/>
</dbReference>
<evidence type="ECO:0000313" key="13">
    <source>
        <dbReference type="Proteomes" id="UP000315724"/>
    </source>
</evidence>
<protein>
    <recommendedName>
        <fullName evidence="9">Serine hydroxymethyltransferase</fullName>
        <shortName evidence="9">SHMT</shortName>
        <shortName evidence="9">Serine methylase</shortName>
        <ecNumber evidence="9">2.1.2.1</ecNumber>
    </recommendedName>
</protein>
<feature type="modified residue" description="N6-(pyridoxal phosphate)lysine" evidence="9 10">
    <location>
        <position position="226"/>
    </location>
</feature>
<dbReference type="PANTHER" id="PTHR11680">
    <property type="entry name" value="SERINE HYDROXYMETHYLTRANSFERASE"/>
    <property type="match status" value="1"/>
</dbReference>
<dbReference type="GO" id="GO:0035999">
    <property type="term" value="P:tetrahydrofolate interconversion"/>
    <property type="evidence" value="ECO:0007669"/>
    <property type="project" value="UniProtKB-UniRule"/>
</dbReference>
<dbReference type="InterPro" id="IPR001085">
    <property type="entry name" value="Ser_HO-MeTrfase"/>
</dbReference>
<dbReference type="InterPro" id="IPR015421">
    <property type="entry name" value="PyrdxlP-dep_Trfase_major"/>
</dbReference>
<dbReference type="OrthoDB" id="9803846at2"/>
<dbReference type="AlphaFoldDB" id="A0A517QU36"/>
<dbReference type="InterPro" id="IPR049943">
    <property type="entry name" value="Ser_HO-MeTrfase-like"/>
</dbReference>
<dbReference type="Pfam" id="PF00464">
    <property type="entry name" value="SHMT"/>
    <property type="match status" value="1"/>
</dbReference>
<dbReference type="GO" id="GO:0008168">
    <property type="term" value="F:methyltransferase activity"/>
    <property type="evidence" value="ECO:0007669"/>
    <property type="project" value="UniProtKB-KW"/>
</dbReference>
<sequence length="413" mass="44813">MSTLQNADSEVWKALQHEQQRQVEGLELIASENYTSAAIQEAAGTVLTNKYAEGYPGRRYYGGCEFVDDIETLARDRVCELFGAEHANVQPHAGSQANMAVYFSKLKPGDTILAMNLAHGGHLTHGMHLNFSGQLYNIIPYGVREDDNLIDFDQVAALAKEHKPKMIVAGASAYPREIDHPKFAQIAKENNALLFVDMAHYAGLVAGGVHNNPVEVADFVSSTSHKTLRGPRSGFVLCKKEHQKDLDKTVFPGLQGGPLMHIVAAKAVCFKEALQPSFKEYAKQTVANAKTLAEVLMGGGIRLASGGTDNHLMLCDMTAIGLTGKIGEESLDRAGITVNKNMIPFDQRKPLDPSGVRIGTAALTTRGMKEDEMKKVGAWILQVLKSADDEAAIDAVRKEIAEFAKAFPVPGIE</sequence>
<keyword evidence="5 9" id="KW-0963">Cytoplasm</keyword>
<dbReference type="PANTHER" id="PTHR11680:SF35">
    <property type="entry name" value="SERINE HYDROXYMETHYLTRANSFERASE 1"/>
    <property type="match status" value="1"/>
</dbReference>
<feature type="domain" description="Serine hydroxymethyltransferase-like" evidence="11">
    <location>
        <begin position="4"/>
        <end position="380"/>
    </location>
</feature>
<proteinExistence type="inferred from homology"/>
<dbReference type="InterPro" id="IPR019798">
    <property type="entry name" value="Ser_HO-MeTrfase_PLP_BS"/>
</dbReference>
<organism evidence="12 13">
    <name type="scientific">Thalassoglobus polymorphus</name>
    <dbReference type="NCBI Taxonomy" id="2527994"/>
    <lineage>
        <taxon>Bacteria</taxon>
        <taxon>Pseudomonadati</taxon>
        <taxon>Planctomycetota</taxon>
        <taxon>Planctomycetia</taxon>
        <taxon>Planctomycetales</taxon>
        <taxon>Planctomycetaceae</taxon>
        <taxon>Thalassoglobus</taxon>
    </lineage>
</organism>
<reference evidence="12 13" key="1">
    <citation type="submission" date="2019-02" db="EMBL/GenBank/DDBJ databases">
        <title>Deep-cultivation of Planctomycetes and their phenomic and genomic characterization uncovers novel biology.</title>
        <authorList>
            <person name="Wiegand S."/>
            <person name="Jogler M."/>
            <person name="Boedeker C."/>
            <person name="Pinto D."/>
            <person name="Vollmers J."/>
            <person name="Rivas-Marin E."/>
            <person name="Kohn T."/>
            <person name="Peeters S.H."/>
            <person name="Heuer A."/>
            <person name="Rast P."/>
            <person name="Oberbeckmann S."/>
            <person name="Bunk B."/>
            <person name="Jeske O."/>
            <person name="Meyerdierks A."/>
            <person name="Storesund J.E."/>
            <person name="Kallscheuer N."/>
            <person name="Luecker S."/>
            <person name="Lage O.M."/>
            <person name="Pohl T."/>
            <person name="Merkel B.J."/>
            <person name="Hornburger P."/>
            <person name="Mueller R.-W."/>
            <person name="Bruemmer F."/>
            <person name="Labrenz M."/>
            <person name="Spormann A.M."/>
            <person name="Op den Camp H."/>
            <person name="Overmann J."/>
            <person name="Amann R."/>
            <person name="Jetten M.S.M."/>
            <person name="Mascher T."/>
            <person name="Medema M.H."/>
            <person name="Devos D.P."/>
            <person name="Kaster A.-K."/>
            <person name="Ovreas L."/>
            <person name="Rohde M."/>
            <person name="Galperin M.Y."/>
            <person name="Jogler C."/>
        </authorList>
    </citation>
    <scope>NUCLEOTIDE SEQUENCE [LARGE SCALE GENOMIC DNA]</scope>
    <source>
        <strain evidence="12 13">Mal48</strain>
    </source>
</reference>
<dbReference type="PROSITE" id="PS00096">
    <property type="entry name" value="SHMT"/>
    <property type="match status" value="1"/>
</dbReference>
<dbReference type="FunFam" id="3.40.640.10:FF:000001">
    <property type="entry name" value="Serine hydroxymethyltransferase"/>
    <property type="match status" value="1"/>
</dbReference>
<evidence type="ECO:0000256" key="10">
    <source>
        <dbReference type="PIRSR" id="PIRSR000412-50"/>
    </source>
</evidence>
<keyword evidence="6 9" id="KW-0554">One-carbon metabolism</keyword>
<comment type="subunit">
    <text evidence="4 9">Homodimer.</text>
</comment>
<dbReference type="GO" id="GO:0032259">
    <property type="term" value="P:methylation"/>
    <property type="evidence" value="ECO:0007669"/>
    <property type="project" value="UniProtKB-KW"/>
</dbReference>
<comment type="caution">
    <text evidence="9">Lacks conserved residue(s) required for the propagation of feature annotation.</text>
</comment>
<dbReference type="InterPro" id="IPR015424">
    <property type="entry name" value="PyrdxlP-dep_Trfase"/>
</dbReference>
<evidence type="ECO:0000256" key="3">
    <source>
        <dbReference type="ARBA" id="ARBA00006376"/>
    </source>
</evidence>
<name>A0A517QU36_9PLAN</name>
<dbReference type="GO" id="GO:0030170">
    <property type="term" value="F:pyridoxal phosphate binding"/>
    <property type="evidence" value="ECO:0007669"/>
    <property type="project" value="UniProtKB-UniRule"/>
</dbReference>
<feature type="binding site" evidence="9">
    <location>
        <begin position="121"/>
        <end position="123"/>
    </location>
    <ligand>
        <name>(6S)-5,6,7,8-tetrahydrofolate</name>
        <dbReference type="ChEBI" id="CHEBI:57453"/>
    </ligand>
</feature>
<evidence type="ECO:0000256" key="1">
    <source>
        <dbReference type="ARBA" id="ARBA00001933"/>
    </source>
</evidence>
<comment type="similarity">
    <text evidence="3 9">Belongs to the SHMT family.</text>
</comment>
<comment type="pathway">
    <text evidence="9">One-carbon metabolism; tetrahydrofolate interconversion.</text>
</comment>
<evidence type="ECO:0000256" key="4">
    <source>
        <dbReference type="ARBA" id="ARBA00011738"/>
    </source>
</evidence>
<dbReference type="CDD" id="cd00378">
    <property type="entry name" value="SHMT"/>
    <property type="match status" value="1"/>
</dbReference>
<evidence type="ECO:0000256" key="8">
    <source>
        <dbReference type="ARBA" id="ARBA00022898"/>
    </source>
</evidence>
<evidence type="ECO:0000256" key="2">
    <source>
        <dbReference type="ARBA" id="ARBA00004496"/>
    </source>
</evidence>
<evidence type="ECO:0000313" key="12">
    <source>
        <dbReference type="EMBL" id="QDT35151.1"/>
    </source>
</evidence>
<comment type="cofactor">
    <cofactor evidence="1 9 10">
        <name>pyridoxal 5'-phosphate</name>
        <dbReference type="ChEBI" id="CHEBI:597326"/>
    </cofactor>
</comment>
<accession>A0A517QU36</accession>
<comment type="subcellular location">
    <subcellularLocation>
        <location evidence="2 9">Cytoplasm</location>
    </subcellularLocation>
</comment>
<dbReference type="PIRSF" id="PIRSF000412">
    <property type="entry name" value="SHMT"/>
    <property type="match status" value="1"/>
</dbReference>
<evidence type="ECO:0000256" key="6">
    <source>
        <dbReference type="ARBA" id="ARBA00022563"/>
    </source>
</evidence>
<dbReference type="UniPathway" id="UPA00288">
    <property type="reaction ID" value="UER01023"/>
</dbReference>
<dbReference type="GO" id="GO:0019264">
    <property type="term" value="P:glycine biosynthetic process from serine"/>
    <property type="evidence" value="ECO:0007669"/>
    <property type="project" value="UniProtKB-UniRule"/>
</dbReference>
<comment type="pathway">
    <text evidence="9">Amino-acid biosynthesis; glycine biosynthesis; glycine from L-serine: step 1/1.</text>
</comment>
<dbReference type="Gene3D" id="3.90.1150.10">
    <property type="entry name" value="Aspartate Aminotransferase, domain 1"/>
    <property type="match status" value="1"/>
</dbReference>
<dbReference type="InterPro" id="IPR015422">
    <property type="entry name" value="PyrdxlP-dep_Trfase_small"/>
</dbReference>
<dbReference type="KEGG" id="tpol:Mal48_44260"/>
<dbReference type="GO" id="GO:0005829">
    <property type="term" value="C:cytosol"/>
    <property type="evidence" value="ECO:0007669"/>
    <property type="project" value="TreeGrafter"/>
</dbReference>
<keyword evidence="8 9" id="KW-0663">Pyridoxal phosphate</keyword>
<dbReference type="HAMAP" id="MF_00051">
    <property type="entry name" value="SHMT"/>
    <property type="match status" value="1"/>
</dbReference>
<evidence type="ECO:0000256" key="5">
    <source>
        <dbReference type="ARBA" id="ARBA00022490"/>
    </source>
</evidence>
<dbReference type="Proteomes" id="UP000315724">
    <property type="component" value="Chromosome"/>
</dbReference>
<keyword evidence="12" id="KW-0489">Methyltransferase</keyword>
<evidence type="ECO:0000259" key="11">
    <source>
        <dbReference type="Pfam" id="PF00464"/>
    </source>
</evidence>
<dbReference type="NCBIfam" id="NF000586">
    <property type="entry name" value="PRK00011.1"/>
    <property type="match status" value="1"/>
</dbReference>
<keyword evidence="13" id="KW-1185">Reference proteome</keyword>